<feature type="repeat" description="ANK" evidence="3">
    <location>
        <begin position="1580"/>
        <end position="1615"/>
    </location>
</feature>
<dbReference type="InterPro" id="IPR056884">
    <property type="entry name" value="NPHP3-like_N"/>
</dbReference>
<dbReference type="OrthoDB" id="21416at2759"/>
<evidence type="ECO:0000256" key="4">
    <source>
        <dbReference type="SAM" id="MobiDB-lite"/>
    </source>
</evidence>
<sequence>MADDSDPEHTHEIVGRDTVPALALRPDDTQQDRIAKLLLWLQPTGYLSPGNEFMKHLASYTPGTGIWIQSSPIFRAWADLDPNPPDDSYTSCLHARGVAGSGKSVFAANTVRQLQDTGAVVLFFFFRQIVDKNHTAKYLVRDFAAQLLSHCPALVASLADFSQSSAINGSETATVWPAIVKSLEKLAISGRRVCCVVDALDEMDDADFNSTVERLVALSIIEPKNIRVLMTSRPLPKIEQALRRPCVAQLRLDPALLHPDVARYVDARMTTLEPPLSMEKSELVKVTIWKRANGLFLHARLVTDNLSEGLREARITEATLPDSLDCLPRSLREVYEGMLKDHARRSGVTSEQQAKILMCVTHASRPLRLIELASLLCHMLGLDLRQGKDLVRAGCGRLLEILEDETVSVIHHSFTEFLHDATRNADEDAFPVLDAATSHAMMAVLSLEYLNGCPRFPPDLDLIKAAREHRVYGSSYDDPENQRRSAKRSEVRLAYPLAKYATENLGFHLKRADEVGRDPPAHVLAALHTFFIPERPALETWDLFLMAQALTLESINIVLVASQDWQCMLLPFFVLEYLAKTIPALVDERDATGRTPLSHAAEKGHAKLLSLLLAEGADPTTAGADGKTPLHWAAARGGPEVVHILLDAGVDPLIKTAAVFEERTKHGIARYTEDQAEARRVMALQTAFQDGSPAVVEAFRSFVTPEKITWCFHQVDDANNLRSIIAMGNPEINSFWRGTTKLYRAAEKHDLELIKILVKHGADPNLRSRLVSECGYDEDETESISAEIDESSRDRGPTPLHALAGQGNRGLEIIRAEDRETTLQCVRALVAAGADVDSTMDPIDEAHDDADLTPLHFAVQKRSDTLTYHGRCEQSEDVIVDALLSAGANPNAKTKMGNTPLHLASPDKVDLLSTLVEHGVDIYSRNAKGRTPLLQAINHLAHKSWVVPKVASVEVLMKLLDLGPDLSVTDDEGDAVMHHVMYSLGYFCTSGPKAIAFIQKLIDSGADLNLINLQGEAPIHRYRQYWDNHTHNKEEKEVLRLLVGAGMDLNAPNKEGLSILWQIVESDDHDIEPLKTLIHMGADPTVLKSDGTTLLHSAIASEMDSRWFRFLDEAGVRLDATGSNGDTLLHALCRLDGESYVQHIFPIFLKLGVPPLARNAKGQSVLHAASGGSCVENVLVSPYFNGLDVNEPDADGLTPLHLAKRGTSAVLLLHAGADSTALAANGLSPLHLAAKGGHADVLSILLAQYRSRGVLEKHVNLVGDGRTPLHYACSGPSHECVCELLRSGADPSLGDARGRSPLHALAEQDLTKTLKYKYEEIPRRTAETVLVLQLAGADLDAKAPIEIPESDKTAATTSALDLAVNLKHWEMVRALLSLGVTPREALRQSEDFIVATGKDRASMAAQAAQARVPRRSDRDRTYSWDGMVIWRGRWAGSTAITPEAGTRFVTSGQAILDTGDSVEIDALKGALGDGDYDSIDEFVQLGGRLNAFSHHNYDRFLHLVVDWGYLDLLKRYADQVVALETTPRLIEEELDRDGSLLRTVCERTFPSLHIIQLLVDLIGVDSEIIYYRHGYCYKRRGATALHALAQGAYLWQLEALEFLLSKGADIEARNREGMTPLQAAVSTKYGPGFFCCEDAARVLLEHGADPNAVVMVENEDGTTSRGLSTLELWGREEVTKMLVEHGARPEDIPAVVARAVQQTMKPETVKLVLEAGMDPNELPPDINEDGSSPRYALHEAARPSTLSCPGADYQSRQRAIVDLLLEHGADPWAPYPDGSSVVQCVVEDRGLVGGLMSRIKQDEVERRGRGGRTLLLSACIPNPPVSPPTETWRAHEPTPPVIMADAIHALLDMDADVLATDEEEGRTPLHWLCTYTGKFDEPSRKAFVAVAGRSAAALHMVDRLGRKPIHHALAVFTDCSQASAFAVRHLISMGADVGEPDPVTSDSTLHMLARRMVGEKTAAAEAATIFREVAATQDINARNAKGETAVFSFAAAGWKGTHATTWKYRHYALRNDVMHAAALGIFVELGADLKVVDKRGRTLMHATAGREVLDAAHWNQSEDIQDMFARLMELGVDPRAEDETLRTAIDVAVARERREVLALFTEEGKMPPADGTELFGQYVLDFVFGYLCWAVLIHLGRELAGQSRYVHLVTLDVRHQSWGYVRHGSFNEEDMTLLGGGTASSCGNNNFHRPSQPWKLVFELMVVKCFITEAPLASGARLRIVFTANVYPSDARSWVWEAIGLIVKEEINSLLDMGEIISRLRGQTVRLVFMNRRVIERNIPVVLIASVDSIVARHPFAFDTTLTRLQGISSRHRRRRHQLCVKTMFFLHLLDDLRKGLLVFVQAHDFLLVSDKESQ</sequence>
<feature type="repeat" description="ANK" evidence="3">
    <location>
        <begin position="1225"/>
        <end position="1246"/>
    </location>
</feature>
<feature type="repeat" description="ANK" evidence="3">
    <location>
        <begin position="592"/>
        <end position="624"/>
    </location>
</feature>
<proteinExistence type="predicted"/>
<dbReference type="Proteomes" id="UP000813385">
    <property type="component" value="Unassembled WGS sequence"/>
</dbReference>
<dbReference type="InterPro" id="IPR050745">
    <property type="entry name" value="Multifunctional_regulatory"/>
</dbReference>
<dbReference type="PANTHER" id="PTHR24189:SF50">
    <property type="entry name" value="ANKYRIN REPEAT AND SOCS BOX PROTEIN 2"/>
    <property type="match status" value="1"/>
</dbReference>
<protein>
    <submittedName>
        <fullName evidence="7">Ankyrin repeat-containing domain protein</fullName>
    </submittedName>
</protein>
<dbReference type="PROSITE" id="PS50088">
    <property type="entry name" value="ANK_REPEAT"/>
    <property type="match status" value="7"/>
</dbReference>
<evidence type="ECO:0000256" key="1">
    <source>
        <dbReference type="ARBA" id="ARBA00022737"/>
    </source>
</evidence>
<feature type="repeat" description="ANK" evidence="3">
    <location>
        <begin position="1264"/>
        <end position="1296"/>
    </location>
</feature>
<evidence type="ECO:0000313" key="7">
    <source>
        <dbReference type="EMBL" id="KAH7375657.1"/>
    </source>
</evidence>
<dbReference type="InterPro" id="IPR027417">
    <property type="entry name" value="P-loop_NTPase"/>
</dbReference>
<comment type="caution">
    <text evidence="7">The sequence shown here is derived from an EMBL/GenBank/DDBJ whole genome shotgun (WGS) entry which is preliminary data.</text>
</comment>
<feature type="domain" description="Nephrocystin 3-like N-terminal" evidence="6">
    <location>
        <begin position="63"/>
        <end position="233"/>
    </location>
</feature>
<feature type="repeat" description="ANK" evidence="3">
    <location>
        <begin position="625"/>
        <end position="657"/>
    </location>
</feature>
<keyword evidence="2 3" id="KW-0040">ANK repeat</keyword>
<evidence type="ECO:0000256" key="3">
    <source>
        <dbReference type="PROSITE-ProRule" id="PRU00023"/>
    </source>
</evidence>
<accession>A0A8K0TQT6</accession>
<keyword evidence="8" id="KW-1185">Reference proteome</keyword>
<feature type="region of interest" description="Disordered" evidence="4">
    <location>
        <begin position="781"/>
        <end position="804"/>
    </location>
</feature>
<evidence type="ECO:0000313" key="8">
    <source>
        <dbReference type="Proteomes" id="UP000813385"/>
    </source>
</evidence>
<dbReference type="PROSITE" id="PS50297">
    <property type="entry name" value="ANK_REP_REGION"/>
    <property type="match status" value="6"/>
</dbReference>
<dbReference type="Pfam" id="PF24883">
    <property type="entry name" value="NPHP3_N"/>
    <property type="match status" value="1"/>
</dbReference>
<dbReference type="Pfam" id="PF22939">
    <property type="entry name" value="WHD_GPIID"/>
    <property type="match status" value="1"/>
</dbReference>
<dbReference type="SUPFAM" id="SSF52540">
    <property type="entry name" value="P-loop containing nucleoside triphosphate hydrolases"/>
    <property type="match status" value="1"/>
</dbReference>
<gene>
    <name evidence="7" type="ORF">B0T11DRAFT_314162</name>
</gene>
<evidence type="ECO:0000259" key="5">
    <source>
        <dbReference type="Pfam" id="PF22939"/>
    </source>
</evidence>
<dbReference type="SUPFAM" id="SSF48403">
    <property type="entry name" value="Ankyrin repeat"/>
    <property type="match status" value="5"/>
</dbReference>
<name>A0A8K0TQT6_9PEZI</name>
<feature type="repeat" description="ANK" evidence="3">
    <location>
        <begin position="737"/>
        <end position="769"/>
    </location>
</feature>
<evidence type="ECO:0000259" key="6">
    <source>
        <dbReference type="Pfam" id="PF24883"/>
    </source>
</evidence>
<feature type="domain" description="GPI inositol-deacylase winged helix" evidence="5">
    <location>
        <begin position="354"/>
        <end position="426"/>
    </location>
</feature>
<feature type="repeat" description="ANK" evidence="3">
    <location>
        <begin position="1616"/>
        <end position="1655"/>
    </location>
</feature>
<dbReference type="SMART" id="SM00248">
    <property type="entry name" value="ANK"/>
    <property type="match status" value="21"/>
</dbReference>
<reference evidence="7" key="1">
    <citation type="journal article" date="2021" name="Nat. Commun.">
        <title>Genetic determinants of endophytism in the Arabidopsis root mycobiome.</title>
        <authorList>
            <person name="Mesny F."/>
            <person name="Miyauchi S."/>
            <person name="Thiergart T."/>
            <person name="Pickel B."/>
            <person name="Atanasova L."/>
            <person name="Karlsson M."/>
            <person name="Huettel B."/>
            <person name="Barry K.W."/>
            <person name="Haridas S."/>
            <person name="Chen C."/>
            <person name="Bauer D."/>
            <person name="Andreopoulos W."/>
            <person name="Pangilinan J."/>
            <person name="LaButti K."/>
            <person name="Riley R."/>
            <person name="Lipzen A."/>
            <person name="Clum A."/>
            <person name="Drula E."/>
            <person name="Henrissat B."/>
            <person name="Kohler A."/>
            <person name="Grigoriev I.V."/>
            <person name="Martin F.M."/>
            <person name="Hacquard S."/>
        </authorList>
    </citation>
    <scope>NUCLEOTIDE SEQUENCE</scope>
    <source>
        <strain evidence="7">MPI-CAGE-AT-0016</strain>
    </source>
</reference>
<dbReference type="PANTHER" id="PTHR24189">
    <property type="entry name" value="MYOTROPHIN"/>
    <property type="match status" value="1"/>
</dbReference>
<dbReference type="Pfam" id="PF12796">
    <property type="entry name" value="Ank_2"/>
    <property type="match status" value="4"/>
</dbReference>
<dbReference type="InterPro" id="IPR054471">
    <property type="entry name" value="GPIID_WHD"/>
</dbReference>
<dbReference type="InterPro" id="IPR002110">
    <property type="entry name" value="Ankyrin_rpt"/>
</dbReference>
<organism evidence="7 8">
    <name type="scientific">Plectosphaerella cucumerina</name>
    <dbReference type="NCBI Taxonomy" id="40658"/>
    <lineage>
        <taxon>Eukaryota</taxon>
        <taxon>Fungi</taxon>
        <taxon>Dikarya</taxon>
        <taxon>Ascomycota</taxon>
        <taxon>Pezizomycotina</taxon>
        <taxon>Sordariomycetes</taxon>
        <taxon>Hypocreomycetidae</taxon>
        <taxon>Glomerellales</taxon>
        <taxon>Plectosphaerellaceae</taxon>
        <taxon>Plectosphaerella</taxon>
    </lineage>
</organism>
<dbReference type="InterPro" id="IPR036770">
    <property type="entry name" value="Ankyrin_rpt-contain_sf"/>
</dbReference>
<keyword evidence="1" id="KW-0677">Repeat</keyword>
<evidence type="ECO:0000256" key="2">
    <source>
        <dbReference type="ARBA" id="ARBA00023043"/>
    </source>
</evidence>
<dbReference type="EMBL" id="JAGPXD010000001">
    <property type="protein sequence ID" value="KAH7375657.1"/>
    <property type="molecule type" value="Genomic_DNA"/>
</dbReference>
<dbReference type="PRINTS" id="PR01415">
    <property type="entry name" value="ANKYRIN"/>
</dbReference>
<dbReference type="Gene3D" id="3.40.50.300">
    <property type="entry name" value="P-loop containing nucleotide triphosphate hydrolases"/>
    <property type="match status" value="1"/>
</dbReference>
<dbReference type="Gene3D" id="1.25.40.20">
    <property type="entry name" value="Ankyrin repeat-containing domain"/>
    <property type="match status" value="9"/>
</dbReference>